<accession>A0ACB9JKG6</accession>
<evidence type="ECO:0000313" key="1">
    <source>
        <dbReference type="EMBL" id="KAI3820656.1"/>
    </source>
</evidence>
<comment type="caution">
    <text evidence="1">The sequence shown here is derived from an EMBL/GenBank/DDBJ whole genome shotgun (WGS) entry which is preliminary data.</text>
</comment>
<dbReference type="Proteomes" id="UP001056120">
    <property type="component" value="Linkage Group LG03"/>
</dbReference>
<reference evidence="2" key="1">
    <citation type="journal article" date="2022" name="Mol. Ecol. Resour.">
        <title>The genomes of chicory, endive, great burdock and yacon provide insights into Asteraceae palaeo-polyploidization history and plant inulin production.</title>
        <authorList>
            <person name="Fan W."/>
            <person name="Wang S."/>
            <person name="Wang H."/>
            <person name="Wang A."/>
            <person name="Jiang F."/>
            <person name="Liu H."/>
            <person name="Zhao H."/>
            <person name="Xu D."/>
            <person name="Zhang Y."/>
        </authorList>
    </citation>
    <scope>NUCLEOTIDE SEQUENCE [LARGE SCALE GENOMIC DNA]</scope>
    <source>
        <strain evidence="2">cv. Yunnan</strain>
    </source>
</reference>
<sequence length="178" mass="20782">MITSFFFTSKALFIVGNIIVIFLLRESKFFVSKYDAYNAICHDKYECKRLDQHQVLRPSHGHKRVKIIEGPLKQETRVKILESKTCEENDHEEFFELYNDEDTCESDVDQMAQSSRHDVGDLGCLEHVVKKVEEEKHEDIEGDDGDVSLPAEELNKLVDDFIARINRQRRLEAEFCRA</sequence>
<dbReference type="EMBL" id="CM042020">
    <property type="protein sequence ID" value="KAI3820656.1"/>
    <property type="molecule type" value="Genomic_DNA"/>
</dbReference>
<proteinExistence type="predicted"/>
<gene>
    <name evidence="1" type="ORF">L1987_08204</name>
</gene>
<keyword evidence="2" id="KW-1185">Reference proteome</keyword>
<organism evidence="1 2">
    <name type="scientific">Smallanthus sonchifolius</name>
    <dbReference type="NCBI Taxonomy" id="185202"/>
    <lineage>
        <taxon>Eukaryota</taxon>
        <taxon>Viridiplantae</taxon>
        <taxon>Streptophyta</taxon>
        <taxon>Embryophyta</taxon>
        <taxon>Tracheophyta</taxon>
        <taxon>Spermatophyta</taxon>
        <taxon>Magnoliopsida</taxon>
        <taxon>eudicotyledons</taxon>
        <taxon>Gunneridae</taxon>
        <taxon>Pentapetalae</taxon>
        <taxon>asterids</taxon>
        <taxon>campanulids</taxon>
        <taxon>Asterales</taxon>
        <taxon>Asteraceae</taxon>
        <taxon>Asteroideae</taxon>
        <taxon>Heliantheae alliance</taxon>
        <taxon>Millerieae</taxon>
        <taxon>Smallanthus</taxon>
    </lineage>
</organism>
<reference evidence="1 2" key="2">
    <citation type="journal article" date="2022" name="Mol. Ecol. Resour.">
        <title>The genomes of chicory, endive, great burdock and yacon provide insights into Asteraceae paleo-polyploidization history and plant inulin production.</title>
        <authorList>
            <person name="Fan W."/>
            <person name="Wang S."/>
            <person name="Wang H."/>
            <person name="Wang A."/>
            <person name="Jiang F."/>
            <person name="Liu H."/>
            <person name="Zhao H."/>
            <person name="Xu D."/>
            <person name="Zhang Y."/>
        </authorList>
    </citation>
    <scope>NUCLEOTIDE SEQUENCE [LARGE SCALE GENOMIC DNA]</scope>
    <source>
        <strain evidence="2">cv. Yunnan</strain>
        <tissue evidence="1">Leaves</tissue>
    </source>
</reference>
<protein>
    <submittedName>
        <fullName evidence="1">Uncharacterized protein</fullName>
    </submittedName>
</protein>
<name>A0ACB9JKG6_9ASTR</name>
<evidence type="ECO:0000313" key="2">
    <source>
        <dbReference type="Proteomes" id="UP001056120"/>
    </source>
</evidence>